<dbReference type="PROSITE" id="PS50893">
    <property type="entry name" value="ABC_TRANSPORTER_2"/>
    <property type="match status" value="1"/>
</dbReference>
<dbReference type="EMBL" id="CAJOBI010003889">
    <property type="protein sequence ID" value="CAF3984050.1"/>
    <property type="molecule type" value="Genomic_DNA"/>
</dbReference>
<evidence type="ECO:0000256" key="5">
    <source>
        <dbReference type="ARBA" id="ARBA00022741"/>
    </source>
</evidence>
<dbReference type="Pfam" id="PF00664">
    <property type="entry name" value="ABC_membrane"/>
    <property type="match status" value="1"/>
</dbReference>
<dbReference type="AlphaFoldDB" id="A0A8S2N0V0"/>
<evidence type="ECO:0000256" key="3">
    <source>
        <dbReference type="ARBA" id="ARBA00022448"/>
    </source>
</evidence>
<keyword evidence="7 9" id="KW-1133">Transmembrane helix</keyword>
<keyword evidence="6" id="KW-0067">ATP-binding</keyword>
<dbReference type="Proteomes" id="UP000676336">
    <property type="component" value="Unassembled WGS sequence"/>
</dbReference>
<comment type="similarity">
    <text evidence="2">Belongs to the ABC transporter superfamily. ABCC family. Conjugate transporter (TC 3.A.1.208) subfamily.</text>
</comment>
<dbReference type="GO" id="GO:0016887">
    <property type="term" value="F:ATP hydrolysis activity"/>
    <property type="evidence" value="ECO:0007669"/>
    <property type="project" value="InterPro"/>
</dbReference>
<dbReference type="InterPro" id="IPR036640">
    <property type="entry name" value="ABC1_TM_sf"/>
</dbReference>
<feature type="domain" description="ABC transporter" evidence="10">
    <location>
        <begin position="389"/>
        <end position="545"/>
    </location>
</feature>
<dbReference type="InterPro" id="IPR011527">
    <property type="entry name" value="ABC1_TM_dom"/>
</dbReference>
<keyword evidence="8 9" id="KW-0472">Membrane</keyword>
<dbReference type="SUPFAM" id="SSF90123">
    <property type="entry name" value="ABC transporter transmembrane region"/>
    <property type="match status" value="1"/>
</dbReference>
<dbReference type="PROSITE" id="PS00211">
    <property type="entry name" value="ABC_TRANSPORTER_1"/>
    <property type="match status" value="1"/>
</dbReference>
<evidence type="ECO:0000259" key="10">
    <source>
        <dbReference type="PROSITE" id="PS50893"/>
    </source>
</evidence>
<evidence type="ECO:0000256" key="4">
    <source>
        <dbReference type="ARBA" id="ARBA00022692"/>
    </source>
</evidence>
<comment type="subcellular location">
    <subcellularLocation>
        <location evidence="1">Membrane</location>
        <topology evidence="1">Multi-pass membrane protein</topology>
    </subcellularLocation>
</comment>
<name>A0A8S2N0V0_9BILA</name>
<protein>
    <submittedName>
        <fullName evidence="12">Uncharacterized protein</fullName>
    </submittedName>
</protein>
<feature type="transmembrane region" description="Helical" evidence="9">
    <location>
        <begin position="125"/>
        <end position="144"/>
    </location>
</feature>
<evidence type="ECO:0000256" key="9">
    <source>
        <dbReference type="SAM" id="Phobius"/>
    </source>
</evidence>
<dbReference type="GO" id="GO:0005524">
    <property type="term" value="F:ATP binding"/>
    <property type="evidence" value="ECO:0007669"/>
    <property type="project" value="UniProtKB-KW"/>
</dbReference>
<proteinExistence type="inferred from homology"/>
<sequence length="545" mass="61852">MTSSANPNPSSRAGRWSRFVHSWISPLLKKSYKQGTLHLHDLYDLLPALESTNLTEKLEINWLNEVKHSNGNPNLIRATLKSIGWGPLLTGLMLIPTELTKFAQPILLTLLMGYFDLCPTISTPYAWILAVATSIAALTNSLIYHKYFYRITIYGTQLRVAYSGLIFRKILRLSTHSINNLSTGQITNLVSNDANQAEFVVYFFHYLWVAPLELTLVIIFFWQHVRYIAFIAVGYTLLLLIVQASFGRLFVYLRREIIRCAFRLFLDCIQTLLSHTYISVTFLMMYGTMWSLGIHFDTRFFALASCMLGYMRLSIIDFFTFAVRHLVHFLAARKRIQTFLLLDESERDNRLLSISMMDIVSNRHTEGQEILEEKPTIVKSIKTPPRVLCNLEQARWDPTGTFSLKNIVFDAHPGDLICVIGPVGAGKSSLLQTLTGEITTFDGKVRLYGSFCYVPQEPWIFSSSIKNNILFGNEYDPKLFQRVISVTALDSDLNDLSHGINTLVGDQGIMLSGGQKARVNLARALYRDADIYLLDDPLSAVDVKV</sequence>
<dbReference type="InterPro" id="IPR017871">
    <property type="entry name" value="ABC_transporter-like_CS"/>
</dbReference>
<evidence type="ECO:0000256" key="8">
    <source>
        <dbReference type="ARBA" id="ARBA00023136"/>
    </source>
</evidence>
<comment type="caution">
    <text evidence="12">The sequence shown here is derived from an EMBL/GenBank/DDBJ whole genome shotgun (WGS) entry which is preliminary data.</text>
</comment>
<keyword evidence="5" id="KW-0547">Nucleotide-binding</keyword>
<evidence type="ECO:0000313" key="12">
    <source>
        <dbReference type="EMBL" id="CAF3984050.1"/>
    </source>
</evidence>
<evidence type="ECO:0000256" key="7">
    <source>
        <dbReference type="ARBA" id="ARBA00022989"/>
    </source>
</evidence>
<evidence type="ECO:0000259" key="11">
    <source>
        <dbReference type="PROSITE" id="PS50929"/>
    </source>
</evidence>
<dbReference type="PROSITE" id="PS50929">
    <property type="entry name" value="ABC_TM1F"/>
    <property type="match status" value="1"/>
</dbReference>
<dbReference type="PANTHER" id="PTHR24223:SF456">
    <property type="entry name" value="MULTIDRUG RESISTANCE-ASSOCIATED PROTEIN LETHAL(2)03659"/>
    <property type="match status" value="1"/>
</dbReference>
<dbReference type="InterPro" id="IPR027417">
    <property type="entry name" value="P-loop_NTPase"/>
</dbReference>
<dbReference type="Pfam" id="PF00005">
    <property type="entry name" value="ABC_tran"/>
    <property type="match status" value="1"/>
</dbReference>
<dbReference type="GO" id="GO:0016020">
    <property type="term" value="C:membrane"/>
    <property type="evidence" value="ECO:0007669"/>
    <property type="project" value="UniProtKB-SubCell"/>
</dbReference>
<feature type="transmembrane region" description="Helical" evidence="9">
    <location>
        <begin position="199"/>
        <end position="222"/>
    </location>
</feature>
<dbReference type="PANTHER" id="PTHR24223">
    <property type="entry name" value="ATP-BINDING CASSETTE SUB-FAMILY C"/>
    <property type="match status" value="1"/>
</dbReference>
<keyword evidence="3" id="KW-0813">Transport</keyword>
<dbReference type="Gene3D" id="1.20.1560.10">
    <property type="entry name" value="ABC transporter type 1, transmembrane domain"/>
    <property type="match status" value="1"/>
</dbReference>
<feature type="non-terminal residue" evidence="12">
    <location>
        <position position="545"/>
    </location>
</feature>
<dbReference type="Gene3D" id="3.40.50.300">
    <property type="entry name" value="P-loop containing nucleotide triphosphate hydrolases"/>
    <property type="match status" value="1"/>
</dbReference>
<evidence type="ECO:0000256" key="6">
    <source>
        <dbReference type="ARBA" id="ARBA00022840"/>
    </source>
</evidence>
<dbReference type="InterPro" id="IPR003439">
    <property type="entry name" value="ABC_transporter-like_ATP-bd"/>
</dbReference>
<organism evidence="12 13">
    <name type="scientific">Rotaria magnacalcarata</name>
    <dbReference type="NCBI Taxonomy" id="392030"/>
    <lineage>
        <taxon>Eukaryota</taxon>
        <taxon>Metazoa</taxon>
        <taxon>Spiralia</taxon>
        <taxon>Gnathifera</taxon>
        <taxon>Rotifera</taxon>
        <taxon>Eurotatoria</taxon>
        <taxon>Bdelloidea</taxon>
        <taxon>Philodinida</taxon>
        <taxon>Philodinidae</taxon>
        <taxon>Rotaria</taxon>
    </lineage>
</organism>
<accession>A0A8S2N0V0</accession>
<feature type="transmembrane region" description="Helical" evidence="9">
    <location>
        <begin position="300"/>
        <end position="327"/>
    </location>
</feature>
<keyword evidence="4 9" id="KW-0812">Transmembrane</keyword>
<evidence type="ECO:0000256" key="2">
    <source>
        <dbReference type="ARBA" id="ARBA00009726"/>
    </source>
</evidence>
<evidence type="ECO:0000256" key="1">
    <source>
        <dbReference type="ARBA" id="ARBA00004141"/>
    </source>
</evidence>
<dbReference type="GO" id="GO:0140359">
    <property type="term" value="F:ABC-type transporter activity"/>
    <property type="evidence" value="ECO:0007669"/>
    <property type="project" value="InterPro"/>
</dbReference>
<feature type="transmembrane region" description="Helical" evidence="9">
    <location>
        <begin position="272"/>
        <end position="294"/>
    </location>
</feature>
<gene>
    <name evidence="12" type="ORF">SMN809_LOCUS11021</name>
</gene>
<feature type="domain" description="ABC transmembrane type-1" evidence="11">
    <location>
        <begin position="88"/>
        <end position="257"/>
    </location>
</feature>
<reference evidence="12" key="1">
    <citation type="submission" date="2021-02" db="EMBL/GenBank/DDBJ databases">
        <authorList>
            <person name="Nowell W R."/>
        </authorList>
    </citation>
    <scope>NUCLEOTIDE SEQUENCE</scope>
</reference>
<evidence type="ECO:0000313" key="13">
    <source>
        <dbReference type="Proteomes" id="UP000676336"/>
    </source>
</evidence>
<dbReference type="SUPFAM" id="SSF52540">
    <property type="entry name" value="P-loop containing nucleoside triphosphate hydrolases"/>
    <property type="match status" value="1"/>
</dbReference>
<feature type="transmembrane region" description="Helical" evidence="9">
    <location>
        <begin position="228"/>
        <end position="251"/>
    </location>
</feature>
<dbReference type="InterPro" id="IPR050173">
    <property type="entry name" value="ABC_transporter_C-like"/>
</dbReference>